<proteinExistence type="predicted"/>
<reference evidence="1" key="1">
    <citation type="submission" date="2020-02" db="EMBL/GenBank/DDBJ databases">
        <authorList>
            <person name="Meier V. D."/>
        </authorList>
    </citation>
    <scope>NUCLEOTIDE SEQUENCE</scope>
    <source>
        <strain evidence="1">AVDCRST_MAG64</strain>
    </source>
</reference>
<gene>
    <name evidence="1" type="ORF">AVDCRST_MAG64-89</name>
</gene>
<name>A0A6J4MZ59_9BACT</name>
<dbReference type="EMBL" id="CADCUQ010000026">
    <property type="protein sequence ID" value="CAA9373241.1"/>
    <property type="molecule type" value="Genomic_DNA"/>
</dbReference>
<feature type="non-terminal residue" evidence="1">
    <location>
        <position position="55"/>
    </location>
</feature>
<evidence type="ECO:0000313" key="1">
    <source>
        <dbReference type="EMBL" id="CAA9373241.1"/>
    </source>
</evidence>
<accession>A0A6J4MZ59</accession>
<protein>
    <submittedName>
        <fullName evidence="1">Uncharacterized protein</fullName>
    </submittedName>
</protein>
<feature type="non-terminal residue" evidence="1">
    <location>
        <position position="1"/>
    </location>
</feature>
<sequence length="55" mass="6118">CSTPPGPCSSSRANDSVRIVNEVCRRWVRDLCRRAAPFSGRGRRWSVNVAKLSTV</sequence>
<organism evidence="1">
    <name type="scientific">uncultured Phycisphaerae bacterium</name>
    <dbReference type="NCBI Taxonomy" id="904963"/>
    <lineage>
        <taxon>Bacteria</taxon>
        <taxon>Pseudomonadati</taxon>
        <taxon>Planctomycetota</taxon>
        <taxon>Phycisphaerae</taxon>
        <taxon>environmental samples</taxon>
    </lineage>
</organism>
<dbReference type="AlphaFoldDB" id="A0A6J4MZ59"/>